<feature type="transmembrane region" description="Helical" evidence="2">
    <location>
        <begin position="44"/>
        <end position="63"/>
    </location>
</feature>
<evidence type="ECO:0000256" key="2">
    <source>
        <dbReference type="SAM" id="Phobius"/>
    </source>
</evidence>
<reference evidence="3" key="1">
    <citation type="submission" date="2022-10" db="EMBL/GenBank/DDBJ databases">
        <title>Culturing micro-colonial fungi from biological soil crusts in the Mojave desert and describing Neophaeococcomyces mojavensis, and introducing the new genera and species Taxawa tesnikishii.</title>
        <authorList>
            <person name="Kurbessoian T."/>
            <person name="Stajich J.E."/>
        </authorList>
    </citation>
    <scope>NUCLEOTIDE SEQUENCE</scope>
    <source>
        <strain evidence="3">TK_41</strain>
    </source>
</reference>
<feature type="transmembrane region" description="Helical" evidence="2">
    <location>
        <begin position="398"/>
        <end position="421"/>
    </location>
</feature>
<evidence type="ECO:0000256" key="1">
    <source>
        <dbReference type="SAM" id="MobiDB-lite"/>
    </source>
</evidence>
<dbReference type="PANTHER" id="PTHR36448">
    <property type="entry name" value="BLR7373 PROTEIN"/>
    <property type="match status" value="1"/>
</dbReference>
<accession>A0AA38XL92</accession>
<comment type="caution">
    <text evidence="3">The sequence shown here is derived from an EMBL/GenBank/DDBJ whole genome shotgun (WGS) entry which is preliminary data.</text>
</comment>
<organism evidence="3 4">
    <name type="scientific">Cladophialophora chaetospira</name>
    <dbReference type="NCBI Taxonomy" id="386627"/>
    <lineage>
        <taxon>Eukaryota</taxon>
        <taxon>Fungi</taxon>
        <taxon>Dikarya</taxon>
        <taxon>Ascomycota</taxon>
        <taxon>Pezizomycotina</taxon>
        <taxon>Eurotiomycetes</taxon>
        <taxon>Chaetothyriomycetidae</taxon>
        <taxon>Chaetothyriales</taxon>
        <taxon>Herpotrichiellaceae</taxon>
        <taxon>Cladophialophora</taxon>
    </lineage>
</organism>
<name>A0AA38XL92_9EURO</name>
<keyword evidence="4" id="KW-1185">Reference proteome</keyword>
<gene>
    <name evidence="3" type="ORF">H2200_001573</name>
</gene>
<keyword evidence="2" id="KW-1133">Transmembrane helix</keyword>
<feature type="compositionally biased region" description="Basic and acidic residues" evidence="1">
    <location>
        <begin position="491"/>
        <end position="513"/>
    </location>
</feature>
<keyword evidence="2" id="KW-0812">Transmembrane</keyword>
<dbReference type="EMBL" id="JAPDRK010000002">
    <property type="protein sequence ID" value="KAJ9615498.1"/>
    <property type="molecule type" value="Genomic_DNA"/>
</dbReference>
<keyword evidence="2" id="KW-0472">Membrane</keyword>
<protein>
    <submittedName>
        <fullName evidence="3">Uncharacterized protein</fullName>
    </submittedName>
</protein>
<dbReference type="AlphaFoldDB" id="A0AA38XL92"/>
<feature type="region of interest" description="Disordered" evidence="1">
    <location>
        <begin position="490"/>
        <end position="515"/>
    </location>
</feature>
<sequence>MGLITFKHAQLLLLVLEARFGPSTLQNYDAIIRDDKFSRQSGSTVRLALLFLFALPLGLSASYKRFTRGRTEVSTSNDQVISFGPTGPPGLLYVSSGLGSGQALFHNATSALFAGRDDIFHDDDAPPSASFGYNMHVINDTATAMLDIPLATNLSAVQSEIPSGVSLTISAHVNATFARLNSTPATPERQEHDYWDRIAGRLDQFGMSTSWQANGLGQGTWVAMWSSWIDGSLIFTSYWDTKVNETVESQALGFDIYRGTARGTWHITRDSIALIAANEFQTDFSPLTRHPQPPAGQSCNLSAVAYSPQKVIFCQWTSVGAYYNKPASGYLLGRFDNAAHTFHPSPVSVWVSLVAAAAWAEVASSFGSKLDYKPQLQYLIHTPPYDVTTIIPTLKRHWGLYTILAVQPCLLLIILTLRYFLRSTPMSDNFGLITLLAGADRDSLLLLKGASYSGKVKEPVKVLITDTTSSYTTDMSLFAQREILYTFSTPERSRKSDEDDTYLKRRGGSEKGPAESSYLVLQSSHEIRIPRIIERYLPVPLLEATVTEAENFVQEPSSACASQYLLGLDKMVYEPETYYLKPNEHCPNNERPVLIYRDCLPVPLSEEKTTEFLESHAWEKKGVWGHIAYKHFHPNTHECYGTYRSP</sequence>
<evidence type="ECO:0000313" key="3">
    <source>
        <dbReference type="EMBL" id="KAJ9615498.1"/>
    </source>
</evidence>
<evidence type="ECO:0000313" key="4">
    <source>
        <dbReference type="Proteomes" id="UP001172673"/>
    </source>
</evidence>
<dbReference type="PANTHER" id="PTHR36448:SF2">
    <property type="entry name" value="CUPIN TYPE-1 DOMAIN-CONTAINING PROTEIN"/>
    <property type="match status" value="1"/>
</dbReference>
<proteinExistence type="predicted"/>
<dbReference type="InterPro" id="IPR047121">
    <property type="entry name" value="YjiB-like"/>
</dbReference>
<dbReference type="Proteomes" id="UP001172673">
    <property type="component" value="Unassembled WGS sequence"/>
</dbReference>